<dbReference type="Gene3D" id="3.20.20.70">
    <property type="entry name" value="Aldolase class I"/>
    <property type="match status" value="1"/>
</dbReference>
<dbReference type="SUPFAM" id="SSF51391">
    <property type="entry name" value="Thiamin phosphate synthase"/>
    <property type="match status" value="1"/>
</dbReference>
<dbReference type="InterPro" id="IPR022998">
    <property type="entry name" value="ThiamineP_synth_TenI"/>
</dbReference>
<evidence type="ECO:0000313" key="4">
    <source>
        <dbReference type="EMBL" id="VVE27394.1"/>
    </source>
</evidence>
<comment type="pathway">
    <text evidence="1">Cofactor biosynthesis; thiamine diphosphate biosynthesis.</text>
</comment>
<reference evidence="4 5" key="1">
    <citation type="submission" date="2019-08" db="EMBL/GenBank/DDBJ databases">
        <authorList>
            <person name="Peeters C."/>
        </authorList>
    </citation>
    <scope>NUCLEOTIDE SEQUENCE [LARGE SCALE GENOMIC DNA]</scope>
    <source>
        <strain evidence="4 5">LMG 31112</strain>
    </source>
</reference>
<name>A0A5E4WUY0_9BURK</name>
<evidence type="ECO:0000259" key="3">
    <source>
        <dbReference type="Pfam" id="PF02581"/>
    </source>
</evidence>
<organism evidence="4 5">
    <name type="scientific">Pandoraea horticolens</name>
    <dbReference type="NCBI Taxonomy" id="2508298"/>
    <lineage>
        <taxon>Bacteria</taxon>
        <taxon>Pseudomonadati</taxon>
        <taxon>Pseudomonadota</taxon>
        <taxon>Betaproteobacteria</taxon>
        <taxon>Burkholderiales</taxon>
        <taxon>Burkholderiaceae</taxon>
        <taxon>Pandoraea</taxon>
    </lineage>
</organism>
<dbReference type="GO" id="GO:0005737">
    <property type="term" value="C:cytoplasm"/>
    <property type="evidence" value="ECO:0007669"/>
    <property type="project" value="TreeGrafter"/>
</dbReference>
<dbReference type="Proteomes" id="UP000343317">
    <property type="component" value="Unassembled WGS sequence"/>
</dbReference>
<dbReference type="InterPro" id="IPR036206">
    <property type="entry name" value="ThiamineP_synth_sf"/>
</dbReference>
<dbReference type="CDD" id="cd00564">
    <property type="entry name" value="TMP_TenI"/>
    <property type="match status" value="1"/>
</dbReference>
<dbReference type="Pfam" id="PF02581">
    <property type="entry name" value="TMP-TENI"/>
    <property type="match status" value="1"/>
</dbReference>
<evidence type="ECO:0000256" key="2">
    <source>
        <dbReference type="ARBA" id="ARBA00022977"/>
    </source>
</evidence>
<dbReference type="AlphaFoldDB" id="A0A5E4WUY0"/>
<dbReference type="PANTHER" id="PTHR20857">
    <property type="entry name" value="THIAMINE-PHOSPHATE PYROPHOSPHORYLASE"/>
    <property type="match status" value="1"/>
</dbReference>
<accession>A0A5E4WUY0</accession>
<proteinExistence type="predicted"/>
<evidence type="ECO:0000313" key="5">
    <source>
        <dbReference type="Proteomes" id="UP000343317"/>
    </source>
</evidence>
<keyword evidence="2" id="KW-0784">Thiamine biosynthesis</keyword>
<dbReference type="PANTHER" id="PTHR20857:SF15">
    <property type="entry name" value="THIAMINE-PHOSPHATE SYNTHASE"/>
    <property type="match status" value="1"/>
</dbReference>
<dbReference type="InterPro" id="IPR013785">
    <property type="entry name" value="Aldolase_TIM"/>
</dbReference>
<protein>
    <submittedName>
        <fullName evidence="4">Thiamine-phosphate synthase</fullName>
    </submittedName>
</protein>
<dbReference type="RefSeq" id="WP_246178315.1">
    <property type="nucleotide sequence ID" value="NZ_CABPSM010000010.1"/>
</dbReference>
<dbReference type="EMBL" id="CABPSM010000010">
    <property type="protein sequence ID" value="VVE27394.1"/>
    <property type="molecule type" value="Genomic_DNA"/>
</dbReference>
<dbReference type="GO" id="GO:0004789">
    <property type="term" value="F:thiamine-phosphate diphosphorylase activity"/>
    <property type="evidence" value="ECO:0007669"/>
    <property type="project" value="TreeGrafter"/>
</dbReference>
<keyword evidence="5" id="KW-1185">Reference proteome</keyword>
<sequence>MEQITRFPRTYLITPEPSRNEPLEAFVEQLDSALRAGVRLVQLRAKTVTPAQYAWLAEKSLTRCRRYDARLLLNAPLDVAEALQADGIHLTSTRLMACRRRLPPRGQFSAACHDEHQVRQASEMGADLLTISPVLPTAPPTTAVPLGWSRFRELVALTSVPVYALGECLSTLWPGRVTPGHMALRQFARCGAGRSSAPDLRVPSLRFPMWHQCMPARFAGSIVFAGPTNRRSATRHRGEALLRLWQFRPLHRLRRCTCVGRGWTGIPHAVRNAAAYSSSTGMRPCRSRTLGESIAPVSGSSRTSCAAPPA</sequence>
<evidence type="ECO:0000256" key="1">
    <source>
        <dbReference type="ARBA" id="ARBA00004948"/>
    </source>
</evidence>
<dbReference type="GO" id="GO:0009228">
    <property type="term" value="P:thiamine biosynthetic process"/>
    <property type="evidence" value="ECO:0007669"/>
    <property type="project" value="UniProtKB-KW"/>
</dbReference>
<gene>
    <name evidence="4" type="primary">thiE_1</name>
    <name evidence="4" type="ORF">PHO31112_03455</name>
</gene>
<feature type="domain" description="Thiamine phosphate synthase/TenI" evidence="3">
    <location>
        <begin position="11"/>
        <end position="166"/>
    </location>
</feature>